<feature type="coiled-coil region" evidence="1">
    <location>
        <begin position="156"/>
        <end position="183"/>
    </location>
</feature>
<protein>
    <submittedName>
        <fullName evidence="3">Protein-disulfide isomerase</fullName>
    </submittedName>
</protein>
<evidence type="ECO:0000313" key="4">
    <source>
        <dbReference type="Proteomes" id="UP000197269"/>
    </source>
</evidence>
<dbReference type="Pfam" id="PF01323">
    <property type="entry name" value="DSBA"/>
    <property type="match status" value="1"/>
</dbReference>
<dbReference type="Proteomes" id="UP000197269">
    <property type="component" value="Unassembled WGS sequence"/>
</dbReference>
<evidence type="ECO:0000256" key="1">
    <source>
        <dbReference type="SAM" id="Coils"/>
    </source>
</evidence>
<organism evidence="3 4">
    <name type="scientific">Rhizobium esperanzae</name>
    <dbReference type="NCBI Taxonomy" id="1967781"/>
    <lineage>
        <taxon>Bacteria</taxon>
        <taxon>Pseudomonadati</taxon>
        <taxon>Pseudomonadota</taxon>
        <taxon>Alphaproteobacteria</taxon>
        <taxon>Hyphomicrobiales</taxon>
        <taxon>Rhizobiaceae</taxon>
        <taxon>Rhizobium/Agrobacterium group</taxon>
        <taxon>Rhizobium</taxon>
    </lineage>
</organism>
<name>A0A246DTB3_9HYPH</name>
<dbReference type="RefSeq" id="WP_088395376.1">
    <property type="nucleotide sequence ID" value="NZ_MXPU01000011.1"/>
</dbReference>
<dbReference type="CDD" id="cd03025">
    <property type="entry name" value="DsbA_FrnE_like"/>
    <property type="match status" value="1"/>
</dbReference>
<dbReference type="AlphaFoldDB" id="A0A246DTB3"/>
<proteinExistence type="predicted"/>
<keyword evidence="1" id="KW-0175">Coiled coil</keyword>
<dbReference type="SUPFAM" id="SSF52833">
    <property type="entry name" value="Thioredoxin-like"/>
    <property type="match status" value="1"/>
</dbReference>
<evidence type="ECO:0000313" key="3">
    <source>
        <dbReference type="EMBL" id="OWO93537.1"/>
    </source>
</evidence>
<dbReference type="InterPro" id="IPR001853">
    <property type="entry name" value="DSBA-like_thioredoxin_dom"/>
</dbReference>
<evidence type="ECO:0000259" key="2">
    <source>
        <dbReference type="Pfam" id="PF01323"/>
    </source>
</evidence>
<dbReference type="EMBL" id="MXPU01000011">
    <property type="protein sequence ID" value="OWO93537.1"/>
    <property type="molecule type" value="Genomic_DNA"/>
</dbReference>
<keyword evidence="3" id="KW-0413">Isomerase</keyword>
<gene>
    <name evidence="3" type="ORF">B5E41_17330</name>
</gene>
<dbReference type="GO" id="GO:0016853">
    <property type="term" value="F:isomerase activity"/>
    <property type="evidence" value="ECO:0007669"/>
    <property type="project" value="UniProtKB-KW"/>
</dbReference>
<dbReference type="InterPro" id="IPR036249">
    <property type="entry name" value="Thioredoxin-like_sf"/>
</dbReference>
<reference evidence="3 4" key="1">
    <citation type="submission" date="2017-03" db="EMBL/GenBank/DDBJ databases">
        <title>Genome of strain Rhizobium sp. CNPSo 668.</title>
        <authorList>
            <person name="Ribeiro R."/>
        </authorList>
    </citation>
    <scope>NUCLEOTIDE SEQUENCE [LARGE SCALE GENOMIC DNA]</scope>
    <source>
        <strain evidence="3 4">CNPSo 668</strain>
    </source>
</reference>
<accession>A0A246DTB3</accession>
<feature type="domain" description="DSBA-like thioredoxin" evidence="2">
    <location>
        <begin position="7"/>
        <end position="200"/>
    </location>
</feature>
<comment type="caution">
    <text evidence="3">The sequence shown here is derived from an EMBL/GenBank/DDBJ whole genome shotgun (WGS) entry which is preliminary data.</text>
</comment>
<dbReference type="GO" id="GO:0016491">
    <property type="term" value="F:oxidoreductase activity"/>
    <property type="evidence" value="ECO:0007669"/>
    <property type="project" value="InterPro"/>
</dbReference>
<dbReference type="Gene3D" id="3.40.30.10">
    <property type="entry name" value="Glutaredoxin"/>
    <property type="match status" value="1"/>
</dbReference>
<sequence length="222" mass="24643">MTTDIELQYFFDPFCGWCYASAPALAGLVNKFSDRLRVLPSGLFVGARPISSIADHAWRNDQRIEVLTGQRFSKEYHQNVLLAPNGIFDSGPATLALTALGEHDRKLEPRFLHAIQIARYIEGRDTSRVPEVATVAVQVASEYGVELTAETFGERLRDDSALRERMLERVEDAQRQMNILGIRGVPQFVARINGEAHVLSGEALYQGPARLVATLDELCADA</sequence>